<evidence type="ECO:0000256" key="5">
    <source>
        <dbReference type="ARBA" id="ARBA00023002"/>
    </source>
</evidence>
<dbReference type="InterPro" id="IPR001128">
    <property type="entry name" value="Cyt_P450"/>
</dbReference>
<name>A0ABQ8C4I4_BRANA</name>
<gene>
    <name evidence="8" type="ORF">HID58_035307</name>
</gene>
<feature type="transmembrane region" description="Helical" evidence="7">
    <location>
        <begin position="551"/>
        <end position="567"/>
    </location>
</feature>
<evidence type="ECO:0000256" key="2">
    <source>
        <dbReference type="ARBA" id="ARBA00010617"/>
    </source>
</evidence>
<organism evidence="8 9">
    <name type="scientific">Brassica napus</name>
    <name type="common">Rape</name>
    <dbReference type="NCBI Taxonomy" id="3708"/>
    <lineage>
        <taxon>Eukaryota</taxon>
        <taxon>Viridiplantae</taxon>
        <taxon>Streptophyta</taxon>
        <taxon>Embryophyta</taxon>
        <taxon>Tracheophyta</taxon>
        <taxon>Spermatophyta</taxon>
        <taxon>Magnoliopsida</taxon>
        <taxon>eudicotyledons</taxon>
        <taxon>Gunneridae</taxon>
        <taxon>Pentapetalae</taxon>
        <taxon>rosids</taxon>
        <taxon>malvids</taxon>
        <taxon>Brassicales</taxon>
        <taxon>Brassicaceae</taxon>
        <taxon>Brassiceae</taxon>
        <taxon>Brassica</taxon>
    </lineage>
</organism>
<dbReference type="PANTHER" id="PTHR47956:SF6">
    <property type="entry name" value="CYTOCHROME P450 71B38-RELATED"/>
    <property type="match status" value="1"/>
</dbReference>
<comment type="subcellular location">
    <subcellularLocation>
        <location evidence="1">Membrane</location>
        <topology evidence="1">Single-pass membrane protein</topology>
    </subcellularLocation>
</comment>
<dbReference type="PRINTS" id="PR00385">
    <property type="entry name" value="P450"/>
</dbReference>
<dbReference type="CDD" id="cd11072">
    <property type="entry name" value="CYP71-like"/>
    <property type="match status" value="2"/>
</dbReference>
<dbReference type="InterPro" id="IPR017972">
    <property type="entry name" value="Cyt_P450_CS"/>
</dbReference>
<dbReference type="PRINTS" id="PR00463">
    <property type="entry name" value="EP450I"/>
</dbReference>
<evidence type="ECO:0000256" key="1">
    <source>
        <dbReference type="ARBA" id="ARBA00004167"/>
    </source>
</evidence>
<evidence type="ECO:0000313" key="8">
    <source>
        <dbReference type="EMBL" id="KAH0911986.1"/>
    </source>
</evidence>
<keyword evidence="4 7" id="KW-1133">Transmembrane helix</keyword>
<evidence type="ECO:0000256" key="7">
    <source>
        <dbReference type="SAM" id="Phobius"/>
    </source>
</evidence>
<keyword evidence="3 7" id="KW-0812">Transmembrane</keyword>
<dbReference type="InterPro" id="IPR036396">
    <property type="entry name" value="Cyt_P450_sf"/>
</dbReference>
<keyword evidence="5" id="KW-0560">Oxidoreductase</keyword>
<evidence type="ECO:0000256" key="3">
    <source>
        <dbReference type="ARBA" id="ARBA00022692"/>
    </source>
</evidence>
<dbReference type="EMBL" id="JAGKQM010000009">
    <property type="protein sequence ID" value="KAH0911986.1"/>
    <property type="molecule type" value="Genomic_DNA"/>
</dbReference>
<dbReference type="PANTHER" id="PTHR47956">
    <property type="entry name" value="CYTOCHROME P450 71B11-RELATED"/>
    <property type="match status" value="1"/>
</dbReference>
<keyword evidence="9" id="KW-1185">Reference proteome</keyword>
<dbReference type="InterPro" id="IPR002401">
    <property type="entry name" value="Cyt_P450_E_grp-I"/>
</dbReference>
<dbReference type="InterPro" id="IPR050193">
    <property type="entry name" value="Cytochrome_P450_71"/>
</dbReference>
<sequence length="1469" mass="166370">KNPITCIASVALYIAFENTLVTHHFKHIAEEICPPKMSIFLCFLLLFPLSLIFIKKLSSSKGKRPPGPMGLPIIGNLHQLGRFLHKSLHKISHEYGPVMSLRFGVVPVVVVSSKEGAEEVLKTHDLETCSRPKTVGTGLFTYNFKDIGFAPFGETWREMRKIAVLELFSQKKLKSFRYIREEESEVLVKKVSKAVDETQNSSSVNLRKVIFSFTASIICRLAFGQNFHECEFVDMERVEELVLESETSLGSLAFADFFPAGWVIDRISGQHSKVKKAFAKLTNFFQYVIDDHLKNGQPQDHSDIISVMLDMISKPSKGDSFKVTDDHLKGVMSDVFLAGVNAGAITMIWAMTELSRHPRVMKKLQEDIRTTLGPNKEKITEEDLEKVEYLKLVIEETFRLHPPAPLLLPRLTISDVKIQGYNIPKNTMIQINTYAIGRDPKYWTKPDEFIPERFVDNPIEYKGKHFELLPFGAGRRICPGMGTGTTIVELGLLNLLYFFDWSLPEGMTIKDIDMEEDGAFVIAKKVPLELNKLLFTPKTENKRDKNTNKKMSFLLLSFLFLLSLFFFQKFSPSKRNLPPGPIGLPIVGNLHQLGKLLYKSLHNLSLKHGPVMLLRFGVVPVVVLSSKEAAKEVLKTHDLETCTRPKLAGLKLFSYNFKDIGFTQYGEEWREIKKLVGLELFSPKSQKVLKYLKVEESDLLVKKLSNSAQTETLVDLKKALFSFTAGIIFRLAFGHNFHECEFIDMEEVEEMVTELETNAGALVFTDFLPTGLGWLIDQLSGQHSRMNKGFSKLTSLFQHVIDDHLKVSQPEEDSDLVSAMLNMVNKPTKTGSLKITIDHLRGVMSDVFLAGVNAGVITMIWTMTELIRHPRVMKKLQEEIRTTLGSNKERITEEDLEKVEYMKLVIKESFRLHPPAPLLLPRQTMSDIKIQGYNIPKNTMIQVSTYAIGRDPQCWKSPEEFIPERFLNTSINYKGQHFEFLPFGAGRRSCPGMALGTTIVELGLLNLLYFFDWSLPDGMKIVDIDMDEVGSLNIAKKVPLELLLPSKRKLPPGPTGLPIIGNLHQLGGLLHSTLHKLSLEHGPVMLLRFGVVPMVVFSSKEAAKEALKTHDLETCNRPKLVGNGLFTHNFKDIGFTQEEEGDLLVKEISKSAQTQTLVDLRKALYSFAAGVILRLAFGQNFHECDFIDMDRVEVLVQEAETSVCALAFTDFFPTGLGWLVDRISGQHSRMNKAFSRLTSFFQHVIDEHKKAGQTQDRSDLVSAMLDMINRPTKSGVTTMIWTMTELTRHPRIMNKLQEEIRTKLGSNKERITEEDLEKVEYMKLVIKESFRLHPPAPLLLPRQTMSEIEVHGYTIPKNSMIKINTYAIGRDPKCWTKAEEFIPERFSDTSINFKGQHFELLPFGAGRRSCPGMALGMANLELGLLNLLYFFDWSLPNGMAIEDIDMDEAGDLNIAKKVPLELVPTLHHW</sequence>
<dbReference type="PROSITE" id="PS00086">
    <property type="entry name" value="CYTOCHROME_P450"/>
    <property type="match status" value="3"/>
</dbReference>
<keyword evidence="6 7" id="KW-0472">Membrane</keyword>
<comment type="caution">
    <text evidence="8">The sequence shown here is derived from an EMBL/GenBank/DDBJ whole genome shotgun (WGS) entry which is preliminary data.</text>
</comment>
<dbReference type="Pfam" id="PF00067">
    <property type="entry name" value="p450"/>
    <property type="match status" value="4"/>
</dbReference>
<feature type="non-terminal residue" evidence="8">
    <location>
        <position position="1"/>
    </location>
</feature>
<evidence type="ECO:0000313" key="9">
    <source>
        <dbReference type="Proteomes" id="UP000824890"/>
    </source>
</evidence>
<dbReference type="SUPFAM" id="SSF48264">
    <property type="entry name" value="Cytochrome P450"/>
    <property type="match status" value="3"/>
</dbReference>
<accession>A0ABQ8C4I4</accession>
<reference evidence="8 9" key="1">
    <citation type="submission" date="2021-05" db="EMBL/GenBank/DDBJ databases">
        <title>Genome Assembly of Synthetic Allotetraploid Brassica napus Reveals Homoeologous Exchanges between Subgenomes.</title>
        <authorList>
            <person name="Davis J.T."/>
        </authorList>
    </citation>
    <scope>NUCLEOTIDE SEQUENCE [LARGE SCALE GENOMIC DNA]</scope>
    <source>
        <strain evidence="9">cv. Da-Ae</strain>
        <tissue evidence="8">Seedling</tissue>
    </source>
</reference>
<dbReference type="Proteomes" id="UP000824890">
    <property type="component" value="Unassembled WGS sequence"/>
</dbReference>
<evidence type="ECO:0000256" key="6">
    <source>
        <dbReference type="ARBA" id="ARBA00023136"/>
    </source>
</evidence>
<evidence type="ECO:0000256" key="4">
    <source>
        <dbReference type="ARBA" id="ARBA00022989"/>
    </source>
</evidence>
<protein>
    <submittedName>
        <fullName evidence="8">Uncharacterized protein</fullName>
    </submittedName>
</protein>
<dbReference type="Gene3D" id="1.10.630.10">
    <property type="entry name" value="Cytochrome P450"/>
    <property type="match status" value="3"/>
</dbReference>
<feature type="transmembrane region" description="Helical" evidence="7">
    <location>
        <begin position="37"/>
        <end position="54"/>
    </location>
</feature>
<comment type="similarity">
    <text evidence="2">Belongs to the cytochrome P450 family.</text>
</comment>
<proteinExistence type="inferred from homology"/>